<feature type="compositionally biased region" description="Polar residues" evidence="1">
    <location>
        <begin position="110"/>
        <end position="120"/>
    </location>
</feature>
<evidence type="ECO:0000256" key="1">
    <source>
        <dbReference type="SAM" id="MobiDB-lite"/>
    </source>
</evidence>
<protein>
    <submittedName>
        <fullName evidence="3">Uncharacterized protein</fullName>
    </submittedName>
</protein>
<feature type="compositionally biased region" description="Basic and acidic residues" evidence="1">
    <location>
        <begin position="82"/>
        <end position="91"/>
    </location>
</feature>
<name>A0A317W3I3_9EURO</name>
<feature type="compositionally biased region" description="Polar residues" evidence="1">
    <location>
        <begin position="70"/>
        <end position="80"/>
    </location>
</feature>
<organism evidence="3 4">
    <name type="scientific">Aspergillus heteromorphus CBS 117.55</name>
    <dbReference type="NCBI Taxonomy" id="1448321"/>
    <lineage>
        <taxon>Eukaryota</taxon>
        <taxon>Fungi</taxon>
        <taxon>Dikarya</taxon>
        <taxon>Ascomycota</taxon>
        <taxon>Pezizomycotina</taxon>
        <taxon>Eurotiomycetes</taxon>
        <taxon>Eurotiomycetidae</taxon>
        <taxon>Eurotiales</taxon>
        <taxon>Aspergillaceae</taxon>
        <taxon>Aspergillus</taxon>
        <taxon>Aspergillus subgen. Circumdati</taxon>
    </lineage>
</organism>
<evidence type="ECO:0000313" key="3">
    <source>
        <dbReference type="EMBL" id="PWY79678.1"/>
    </source>
</evidence>
<evidence type="ECO:0000313" key="4">
    <source>
        <dbReference type="Proteomes" id="UP000247233"/>
    </source>
</evidence>
<dbReference type="GeneID" id="37065651"/>
<comment type="caution">
    <text evidence="3">The sequence shown here is derived from an EMBL/GenBank/DDBJ whole genome shotgun (WGS) entry which is preliminary data.</text>
</comment>
<sequence>MIHTVGLDWALLSLFHSIPCPVAYIHTYIHTYIRGNPNQPTNQPTNQSRPVHIYTTSTNPLLPFPARLDNLSSSSIQSNPRVLEKDGRNETGEESSVVSYTVRADDGRNRTGSSTKIPSG</sequence>
<keyword evidence="4" id="KW-1185">Reference proteome</keyword>
<feature type="signal peptide" evidence="2">
    <location>
        <begin position="1"/>
        <end position="17"/>
    </location>
</feature>
<dbReference type="Proteomes" id="UP000247233">
    <property type="component" value="Unassembled WGS sequence"/>
</dbReference>
<dbReference type="AlphaFoldDB" id="A0A317W3I3"/>
<reference evidence="3 4" key="1">
    <citation type="submission" date="2016-12" db="EMBL/GenBank/DDBJ databases">
        <title>The genomes of Aspergillus section Nigri reveals drivers in fungal speciation.</title>
        <authorList>
            <consortium name="DOE Joint Genome Institute"/>
            <person name="Vesth T.C."/>
            <person name="Nybo J."/>
            <person name="Theobald S."/>
            <person name="Brandl J."/>
            <person name="Frisvad J.C."/>
            <person name="Nielsen K.F."/>
            <person name="Lyhne E.K."/>
            <person name="Kogle M.E."/>
            <person name="Kuo A."/>
            <person name="Riley R."/>
            <person name="Clum A."/>
            <person name="Nolan M."/>
            <person name="Lipzen A."/>
            <person name="Salamov A."/>
            <person name="Henrissat B."/>
            <person name="Wiebenga A."/>
            <person name="De Vries R.P."/>
            <person name="Grigoriev I.V."/>
            <person name="Mortensen U.H."/>
            <person name="Andersen M.R."/>
            <person name="Baker S.E."/>
        </authorList>
    </citation>
    <scope>NUCLEOTIDE SEQUENCE [LARGE SCALE GENOMIC DNA]</scope>
    <source>
        <strain evidence="3 4">CBS 117.55</strain>
    </source>
</reference>
<feature type="region of interest" description="Disordered" evidence="1">
    <location>
        <begin position="34"/>
        <end position="120"/>
    </location>
</feature>
<dbReference type="EMBL" id="MSFL01000015">
    <property type="protein sequence ID" value="PWY79678.1"/>
    <property type="molecule type" value="Genomic_DNA"/>
</dbReference>
<feature type="compositionally biased region" description="Low complexity" evidence="1">
    <location>
        <begin position="36"/>
        <end position="47"/>
    </location>
</feature>
<feature type="chain" id="PRO_5016288821" evidence="2">
    <location>
        <begin position="18"/>
        <end position="120"/>
    </location>
</feature>
<evidence type="ECO:0000256" key="2">
    <source>
        <dbReference type="SAM" id="SignalP"/>
    </source>
</evidence>
<dbReference type="RefSeq" id="XP_025398701.1">
    <property type="nucleotide sequence ID" value="XM_025543414.1"/>
</dbReference>
<proteinExistence type="predicted"/>
<accession>A0A317W3I3</accession>
<keyword evidence="2" id="KW-0732">Signal</keyword>
<dbReference type="VEuPathDB" id="FungiDB:BO70DRAFT_362836"/>
<gene>
    <name evidence="3" type="ORF">BO70DRAFT_362836</name>
</gene>